<dbReference type="GeneID" id="106665736"/>
<feature type="binding site" evidence="17">
    <location>
        <position position="223"/>
    </location>
    <ligand>
        <name>substrate</name>
    </ligand>
</feature>
<evidence type="ECO:0000256" key="9">
    <source>
        <dbReference type="ARBA" id="ARBA00022664"/>
    </source>
</evidence>
<dbReference type="SUPFAM" id="SSF102860">
    <property type="entry name" value="mRNA decapping enzyme DcpS N-terminal domain"/>
    <property type="match status" value="1"/>
</dbReference>
<feature type="binding site" evidence="17">
    <location>
        <position position="191"/>
    </location>
    <ligand>
        <name>substrate</name>
    </ligand>
</feature>
<dbReference type="Proteomes" id="UP000494040">
    <property type="component" value="Unassembled WGS sequence"/>
</dbReference>
<evidence type="ECO:0000256" key="12">
    <source>
        <dbReference type="ARBA" id="ARBA00023187"/>
    </source>
</evidence>
<evidence type="ECO:0000256" key="8">
    <source>
        <dbReference type="ARBA" id="ARBA00022553"/>
    </source>
</evidence>
<dbReference type="GO" id="GO:0008380">
    <property type="term" value="P:RNA splicing"/>
    <property type="evidence" value="ECO:0007669"/>
    <property type="project" value="UniProtKB-KW"/>
</dbReference>
<dbReference type="InterPro" id="IPR011145">
    <property type="entry name" value="Scavenger_mRNA_decap_enz_N"/>
</dbReference>
<comment type="similarity">
    <text evidence="3 15">Belongs to the HIT family.</text>
</comment>
<dbReference type="PANTHER" id="PTHR12978">
    <property type="entry name" value="HISTIDINE TRIAD HIT PROTEIN MEMBER"/>
    <property type="match status" value="1"/>
</dbReference>
<protein>
    <recommendedName>
        <fullName evidence="6 15">m7GpppX diphosphatase</fullName>
        <ecNumber evidence="5 15">3.6.1.59</ecNumber>
    </recommendedName>
</protein>
<comment type="function">
    <text evidence="15">Decapping scavenger enzyme that catalyzes the cleavage of a residual cap structure following the degradation of mRNAs by the 3'-&gt;5' exosome-mediated mRNA decay pathway.</text>
</comment>
<evidence type="ECO:0000256" key="2">
    <source>
        <dbReference type="ARBA" id="ARBA00004496"/>
    </source>
</evidence>
<dbReference type="FunFam" id="3.30.428.10:FF:000006">
    <property type="entry name" value="m7GpppX diphosphatase"/>
    <property type="match status" value="1"/>
</dbReference>
<dbReference type="KEGG" id="clec:106665736"/>
<evidence type="ECO:0000256" key="11">
    <source>
        <dbReference type="ARBA" id="ARBA00022990"/>
    </source>
</evidence>
<dbReference type="GO" id="GO:0005634">
    <property type="term" value="C:nucleus"/>
    <property type="evidence" value="ECO:0007669"/>
    <property type="project" value="UniProtKB-SubCell"/>
</dbReference>
<dbReference type="RefSeq" id="XP_014247893.1">
    <property type="nucleotide sequence ID" value="XM_014392407.2"/>
</dbReference>
<keyword evidence="11" id="KW-0007">Acetylation</keyword>
<dbReference type="Gene3D" id="3.30.428.10">
    <property type="entry name" value="HIT-like"/>
    <property type="match status" value="1"/>
</dbReference>
<dbReference type="GO" id="GO:0000340">
    <property type="term" value="F:RNA 7-methylguanosine cap binding"/>
    <property type="evidence" value="ECO:0007669"/>
    <property type="project" value="UniProtKB-UniRule"/>
</dbReference>
<reference evidence="18" key="1">
    <citation type="submission" date="2022-01" db="UniProtKB">
        <authorList>
            <consortium name="EnsemblMetazoa"/>
        </authorList>
    </citation>
    <scope>IDENTIFICATION</scope>
</reference>
<dbReference type="AlphaFoldDB" id="A0A8I6RM60"/>
<accession>A0A8I6RM60</accession>
<keyword evidence="19" id="KW-1185">Reference proteome</keyword>
<feature type="binding site" evidence="17">
    <location>
        <begin position="284"/>
        <end position="295"/>
    </location>
    <ligand>
        <name>substrate</name>
    </ligand>
</feature>
<evidence type="ECO:0000313" key="18">
    <source>
        <dbReference type="EnsemblMetazoa" id="XP_014247893.1"/>
    </source>
</evidence>
<evidence type="ECO:0000256" key="7">
    <source>
        <dbReference type="ARBA" id="ARBA00022490"/>
    </source>
</evidence>
<feature type="binding site" evidence="17">
    <location>
        <position position="201"/>
    </location>
    <ligand>
        <name>substrate</name>
    </ligand>
</feature>
<keyword evidence="13 15" id="KW-0539">Nucleus</keyword>
<evidence type="ECO:0000256" key="1">
    <source>
        <dbReference type="ARBA" id="ARBA00004123"/>
    </source>
</evidence>
<dbReference type="Pfam" id="PF11969">
    <property type="entry name" value="DcpS_C"/>
    <property type="match status" value="1"/>
</dbReference>
<dbReference type="GO" id="GO:0140932">
    <property type="term" value="F:5'-(N(7)-methyl 5'-triphosphoguanosine)-[mRNA] diphosphatase activity"/>
    <property type="evidence" value="ECO:0007669"/>
    <property type="project" value="UniProtKB-EC"/>
</dbReference>
<comment type="subunit">
    <text evidence="4">Homodimer. Associates with components of the exosome multienzyme ribonuclease complex, such as EXOSC3 and EXOSC4. Interacts with NDOR1.</text>
</comment>
<evidence type="ECO:0000313" key="19">
    <source>
        <dbReference type="Proteomes" id="UP000494040"/>
    </source>
</evidence>
<comment type="catalytic activity">
    <reaction evidence="14 15">
        <text>a 5'-end (N(7)-methyl 5'-triphosphoguanosine)-ribonucleoside in mRNA + H2O = N(7)-methyl-GMP + a 5'-end diphospho-ribonucleoside in mRNA + 2 H(+)</text>
        <dbReference type="Rhea" id="RHEA:65388"/>
        <dbReference type="Rhea" id="RHEA-COMP:17165"/>
        <dbReference type="Rhea" id="RHEA-COMP:17167"/>
        <dbReference type="ChEBI" id="CHEBI:15377"/>
        <dbReference type="ChEBI" id="CHEBI:15378"/>
        <dbReference type="ChEBI" id="CHEBI:58285"/>
        <dbReference type="ChEBI" id="CHEBI:156461"/>
        <dbReference type="ChEBI" id="CHEBI:167616"/>
        <dbReference type="EC" id="3.6.1.59"/>
    </reaction>
</comment>
<dbReference type="FunFam" id="3.30.200.40:FF:000001">
    <property type="entry name" value="m7GpppX diphosphatase"/>
    <property type="match status" value="1"/>
</dbReference>
<dbReference type="GO" id="GO:0006397">
    <property type="term" value="P:mRNA processing"/>
    <property type="evidence" value="ECO:0007669"/>
    <property type="project" value="UniProtKB-KW"/>
</dbReference>
<dbReference type="InterPro" id="IPR036265">
    <property type="entry name" value="HIT-like_sf"/>
</dbReference>
<keyword evidence="8" id="KW-0597">Phosphoprotein</keyword>
<evidence type="ECO:0000256" key="16">
    <source>
        <dbReference type="PIRSR" id="PIRSR028973-1"/>
    </source>
</evidence>
<dbReference type="InterPro" id="IPR008594">
    <property type="entry name" value="DcpS/DCS2"/>
</dbReference>
<keyword evidence="9 15" id="KW-0507">mRNA processing</keyword>
<dbReference type="PIRSF" id="PIRSF028973">
    <property type="entry name" value="Scavenger_mRNA_decap_enz"/>
    <property type="match status" value="1"/>
</dbReference>
<dbReference type="Pfam" id="PF05652">
    <property type="entry name" value="DcpS"/>
    <property type="match status" value="1"/>
</dbReference>
<dbReference type="GO" id="GO:0000290">
    <property type="term" value="P:deadenylation-dependent decapping of nuclear-transcribed mRNA"/>
    <property type="evidence" value="ECO:0007669"/>
    <property type="project" value="UniProtKB-UniRule"/>
</dbReference>
<evidence type="ECO:0000256" key="10">
    <source>
        <dbReference type="ARBA" id="ARBA00022801"/>
    </source>
</evidence>
<dbReference type="PANTHER" id="PTHR12978:SF0">
    <property type="entry name" value="M7GPPPX DIPHOSPHATASE"/>
    <property type="match status" value="1"/>
</dbReference>
<feature type="binding site" evidence="17">
    <location>
        <position position="221"/>
    </location>
    <ligand>
        <name>substrate</name>
    </ligand>
</feature>
<evidence type="ECO:0000256" key="13">
    <source>
        <dbReference type="ARBA" id="ARBA00023242"/>
    </source>
</evidence>
<keyword evidence="10 15" id="KW-0378">Hydrolase</keyword>
<sequence length="364" mass="42541">MMALKLCNNWKLRSIWNLKSIRAKVTNSKNNDNRMSLEEIVPAAKKAKLANGEEVENKQENIRDLSKFVFKRILSDFGQRKVISVEGTFSDRDGKAILWLEKTPFSEENVKSLLTENSVLKRLFINDIYGSYSCFADPTFNEIKTTVIHPATDQHIAKFLEKPKHLIEETSDYYQTITRPFLEKEQLSVQWVYNILEHKKEKERIVFEDDNKETGFILIPDLKWNAKQTEDLYLLALVHPRGLKSLRDLTKDHLPLLKNILNKGRKAIFEKYKIPPSQLRVYIHYQPSFYHLHVHFNYLSFDAPGILCEKSHLLSSVINNIELRSDYYQKATLSFVVKEGENLATEYLNRGIIKKIEPPVQNRN</sequence>
<feature type="active site" description="Nucleophile" evidence="16">
    <location>
        <position position="293"/>
    </location>
</feature>
<keyword evidence="12" id="KW-0508">mRNA splicing</keyword>
<evidence type="ECO:0000256" key="17">
    <source>
        <dbReference type="PIRSR" id="PIRSR028973-2"/>
    </source>
</evidence>
<evidence type="ECO:0000256" key="15">
    <source>
        <dbReference type="PIRNR" id="PIRNR028973"/>
    </source>
</evidence>
<name>A0A8I6RM60_CIMLE</name>
<evidence type="ECO:0000256" key="6">
    <source>
        <dbReference type="ARBA" id="ARBA00015636"/>
    </source>
</evidence>
<dbReference type="OrthoDB" id="10264956at2759"/>
<dbReference type="EnsemblMetazoa" id="XM_014392407.2">
    <property type="protein sequence ID" value="XP_014247893.1"/>
    <property type="gene ID" value="LOC106665736"/>
</dbReference>
<evidence type="ECO:0000256" key="4">
    <source>
        <dbReference type="ARBA" id="ARBA00011140"/>
    </source>
</evidence>
<keyword evidence="7" id="KW-0963">Cytoplasm</keyword>
<dbReference type="GO" id="GO:0000932">
    <property type="term" value="C:P-body"/>
    <property type="evidence" value="ECO:0007669"/>
    <property type="project" value="TreeGrafter"/>
</dbReference>
<evidence type="ECO:0000256" key="5">
    <source>
        <dbReference type="ARBA" id="ARBA00012520"/>
    </source>
</evidence>
<dbReference type="Gene3D" id="3.30.200.40">
    <property type="entry name" value="Scavenger mRNA decapping enzyme, N-terminal domain"/>
    <property type="match status" value="1"/>
</dbReference>
<proteinExistence type="inferred from homology"/>
<comment type="subcellular location">
    <subcellularLocation>
        <location evidence="2">Cytoplasm</location>
    </subcellularLocation>
    <subcellularLocation>
        <location evidence="1 15">Nucleus</location>
    </subcellularLocation>
</comment>
<dbReference type="OMA" id="HVHINPI"/>
<dbReference type="SUPFAM" id="SSF54197">
    <property type="entry name" value="HIT-like"/>
    <property type="match status" value="1"/>
</dbReference>
<evidence type="ECO:0000256" key="3">
    <source>
        <dbReference type="ARBA" id="ARBA00010208"/>
    </source>
</evidence>
<organism evidence="18 19">
    <name type="scientific">Cimex lectularius</name>
    <name type="common">Bed bug</name>
    <name type="synonym">Acanthia lectularia</name>
    <dbReference type="NCBI Taxonomy" id="79782"/>
    <lineage>
        <taxon>Eukaryota</taxon>
        <taxon>Metazoa</taxon>
        <taxon>Ecdysozoa</taxon>
        <taxon>Arthropoda</taxon>
        <taxon>Hexapoda</taxon>
        <taxon>Insecta</taxon>
        <taxon>Pterygota</taxon>
        <taxon>Neoptera</taxon>
        <taxon>Paraneoptera</taxon>
        <taxon>Hemiptera</taxon>
        <taxon>Heteroptera</taxon>
        <taxon>Panheteroptera</taxon>
        <taxon>Cimicomorpha</taxon>
        <taxon>Cimicidae</taxon>
        <taxon>Cimex</taxon>
    </lineage>
</organism>
<dbReference type="EC" id="3.6.1.59" evidence="5 15"/>
<dbReference type="CTD" id="28960"/>
<evidence type="ECO:0000256" key="14">
    <source>
        <dbReference type="ARBA" id="ARBA00048222"/>
    </source>
</evidence>